<proteinExistence type="inferred from homology"/>
<keyword evidence="2" id="KW-0472">Membrane</keyword>
<dbReference type="PANTHER" id="PTHR33365">
    <property type="entry name" value="YALI0B05434P"/>
    <property type="match status" value="1"/>
</dbReference>
<dbReference type="PANTHER" id="PTHR33365:SF13">
    <property type="entry name" value="TAT PATHWAY SIGNAL SEQUENCE"/>
    <property type="match status" value="1"/>
</dbReference>
<keyword evidence="2" id="KW-1133">Transmembrane helix</keyword>
<evidence type="ECO:0000256" key="2">
    <source>
        <dbReference type="SAM" id="Phobius"/>
    </source>
</evidence>
<comment type="caution">
    <text evidence="3">The sequence shown here is derived from an EMBL/GenBank/DDBJ whole genome shotgun (WGS) entry which is preliminary data.</text>
</comment>
<name>A0AAN7TBJ5_9PEZI</name>
<protein>
    <recommendedName>
        <fullName evidence="5">Tat pathway signal sequence</fullName>
    </recommendedName>
</protein>
<gene>
    <name evidence="3" type="ORF">LTR62_007863</name>
</gene>
<comment type="similarity">
    <text evidence="1">Belongs to the ustYa family.</text>
</comment>
<evidence type="ECO:0000256" key="1">
    <source>
        <dbReference type="ARBA" id="ARBA00035112"/>
    </source>
</evidence>
<dbReference type="GO" id="GO:0043386">
    <property type="term" value="P:mycotoxin biosynthetic process"/>
    <property type="evidence" value="ECO:0007669"/>
    <property type="project" value="InterPro"/>
</dbReference>
<dbReference type="Pfam" id="PF11807">
    <property type="entry name" value="UstYa"/>
    <property type="match status" value="1"/>
</dbReference>
<dbReference type="EMBL" id="JAVRRL010000079">
    <property type="protein sequence ID" value="KAK5108716.1"/>
    <property type="molecule type" value="Genomic_DNA"/>
</dbReference>
<dbReference type="AlphaFoldDB" id="A0AAN7TBJ5"/>
<evidence type="ECO:0000313" key="3">
    <source>
        <dbReference type="EMBL" id="KAK5108716.1"/>
    </source>
</evidence>
<dbReference type="InterPro" id="IPR021765">
    <property type="entry name" value="UstYa-like"/>
</dbReference>
<reference evidence="3" key="1">
    <citation type="submission" date="2023-08" db="EMBL/GenBank/DDBJ databases">
        <title>Black Yeasts Isolated from many extreme environments.</title>
        <authorList>
            <person name="Coleine C."/>
            <person name="Stajich J.E."/>
            <person name="Selbmann L."/>
        </authorList>
    </citation>
    <scope>NUCLEOTIDE SEQUENCE</scope>
    <source>
        <strain evidence="3">CCFEE 5401</strain>
    </source>
</reference>
<sequence>MNTTQEKLPFLSPQLPDTAPNNCHEDADRCIRHHLERKRKKTRQWTWILLIAGLCCLSAFIGALGSPYVTEQRLDRGCLARSSRASPLTADVEIKYDPIRFNVSLLKENIYRKKGSPEVDAAWSQLGVDYRSVIVPASEAARVGLRSDQVKVQQEYGGGFPANVEGLHHLHCLNLIRQGLYYNVDYYRNLGHGAFQNSDYILQKHMSHCLDIIRQQLMCSVDIGVMGQVWFQPALAANPEAYVDFNTEHVCRNFEDIRDWAEKHQGPAEIPADYLEPPQVGDRVYTAIP</sequence>
<feature type="transmembrane region" description="Helical" evidence="2">
    <location>
        <begin position="47"/>
        <end position="69"/>
    </location>
</feature>
<evidence type="ECO:0008006" key="5">
    <source>
        <dbReference type="Google" id="ProtNLM"/>
    </source>
</evidence>
<dbReference type="Proteomes" id="UP001310890">
    <property type="component" value="Unassembled WGS sequence"/>
</dbReference>
<organism evidence="3 4">
    <name type="scientific">Meristemomyces frigidus</name>
    <dbReference type="NCBI Taxonomy" id="1508187"/>
    <lineage>
        <taxon>Eukaryota</taxon>
        <taxon>Fungi</taxon>
        <taxon>Dikarya</taxon>
        <taxon>Ascomycota</taxon>
        <taxon>Pezizomycotina</taxon>
        <taxon>Dothideomycetes</taxon>
        <taxon>Dothideomycetidae</taxon>
        <taxon>Mycosphaerellales</taxon>
        <taxon>Teratosphaeriaceae</taxon>
        <taxon>Meristemomyces</taxon>
    </lineage>
</organism>
<accession>A0AAN7TBJ5</accession>
<keyword evidence="2" id="KW-0812">Transmembrane</keyword>
<evidence type="ECO:0000313" key="4">
    <source>
        <dbReference type="Proteomes" id="UP001310890"/>
    </source>
</evidence>